<reference evidence="2" key="1">
    <citation type="submission" date="2020-05" db="EMBL/GenBank/DDBJ databases">
        <authorList>
            <person name="Chiriac C."/>
            <person name="Salcher M."/>
            <person name="Ghai R."/>
            <person name="Kavagutti S V."/>
        </authorList>
    </citation>
    <scope>NUCLEOTIDE SEQUENCE</scope>
</reference>
<feature type="transmembrane region" description="Helical" evidence="1">
    <location>
        <begin position="20"/>
        <end position="43"/>
    </location>
</feature>
<keyword evidence="1" id="KW-1133">Transmembrane helix</keyword>
<protein>
    <submittedName>
        <fullName evidence="2">Unannotated protein</fullName>
    </submittedName>
</protein>
<sequence length="81" mass="8681">MSAYVDPPKVAVAVSPTPTHVGVMLTVLVSFAAATEYVVVAAAKLGERTKPLLRDKADRVETDDGARVIVVVYVRVVPFWA</sequence>
<organism evidence="2">
    <name type="scientific">freshwater metagenome</name>
    <dbReference type="NCBI Taxonomy" id="449393"/>
    <lineage>
        <taxon>unclassified sequences</taxon>
        <taxon>metagenomes</taxon>
        <taxon>ecological metagenomes</taxon>
    </lineage>
</organism>
<accession>A0A6J7NGA3</accession>
<keyword evidence="1" id="KW-0812">Transmembrane</keyword>
<keyword evidence="1" id="KW-0472">Membrane</keyword>
<evidence type="ECO:0000256" key="1">
    <source>
        <dbReference type="SAM" id="Phobius"/>
    </source>
</evidence>
<dbReference type="AlphaFoldDB" id="A0A6J7NGA3"/>
<name>A0A6J7NGA3_9ZZZZ</name>
<gene>
    <name evidence="2" type="ORF">UFOPK4035_00263</name>
</gene>
<dbReference type="EMBL" id="CAFBOX010000026">
    <property type="protein sequence ID" value="CAB4992321.1"/>
    <property type="molecule type" value="Genomic_DNA"/>
</dbReference>
<evidence type="ECO:0000313" key="2">
    <source>
        <dbReference type="EMBL" id="CAB4992321.1"/>
    </source>
</evidence>
<proteinExistence type="predicted"/>